<evidence type="ECO:0000313" key="2">
    <source>
        <dbReference type="EMBL" id="MBO3663084.1"/>
    </source>
</evidence>
<protein>
    <submittedName>
        <fullName evidence="2">Uncharacterized protein</fullName>
    </submittedName>
</protein>
<reference evidence="2" key="1">
    <citation type="submission" date="2021-03" db="EMBL/GenBank/DDBJ databases">
        <title>Microbacterium sp. nov., a novel actinobacterium isolated from cow dung.</title>
        <authorList>
            <person name="Zhang L."/>
        </authorList>
    </citation>
    <scope>NUCLEOTIDE SEQUENCE</scope>
    <source>
        <strain evidence="2">NEAU-LLB</strain>
    </source>
</reference>
<dbReference type="EMBL" id="JAGFOA010000002">
    <property type="protein sequence ID" value="MBO3663084.1"/>
    <property type="molecule type" value="Genomic_DNA"/>
</dbReference>
<dbReference type="RefSeq" id="WP_208501746.1">
    <property type="nucleotide sequence ID" value="NZ_JAGFOA010000002.1"/>
</dbReference>
<proteinExistence type="predicted"/>
<gene>
    <name evidence="2" type="ORF">J5V96_06105</name>
</gene>
<sequence>MAEAVTSRKVQITVPVADVSVIEWLNLQYSASESVRRLIREAIEREGFVDVANRPVRPPARVHAQMAYVDPDEDDFVAEIVSRPIAPTPTKTPAPAAAPAPDPAAAPASTEADDDDFIAEINAGRAASAATPPPASRPQADAKAASATIDDLLGL</sequence>
<feature type="region of interest" description="Disordered" evidence="1">
    <location>
        <begin position="83"/>
        <end position="155"/>
    </location>
</feature>
<comment type="caution">
    <text evidence="2">The sequence shown here is derived from an EMBL/GenBank/DDBJ whole genome shotgun (WGS) entry which is preliminary data.</text>
</comment>
<feature type="compositionally biased region" description="Pro residues" evidence="1">
    <location>
        <begin position="86"/>
        <end position="104"/>
    </location>
</feature>
<evidence type="ECO:0000313" key="3">
    <source>
        <dbReference type="Proteomes" id="UP000680132"/>
    </source>
</evidence>
<organism evidence="2 3">
    <name type="scientific">Microbacterium stercoris</name>
    <dbReference type="NCBI Taxonomy" id="2820289"/>
    <lineage>
        <taxon>Bacteria</taxon>
        <taxon>Bacillati</taxon>
        <taxon>Actinomycetota</taxon>
        <taxon>Actinomycetes</taxon>
        <taxon>Micrococcales</taxon>
        <taxon>Microbacteriaceae</taxon>
        <taxon>Microbacterium</taxon>
    </lineage>
</organism>
<dbReference type="AlphaFoldDB" id="A0A939QI35"/>
<keyword evidence="3" id="KW-1185">Reference proteome</keyword>
<name>A0A939QI35_9MICO</name>
<evidence type="ECO:0000256" key="1">
    <source>
        <dbReference type="SAM" id="MobiDB-lite"/>
    </source>
</evidence>
<dbReference type="Proteomes" id="UP000680132">
    <property type="component" value="Unassembled WGS sequence"/>
</dbReference>
<accession>A0A939QI35</accession>